<protein>
    <submittedName>
        <fullName evidence="2">Uncharacterized protein</fullName>
    </submittedName>
</protein>
<name>A0A2R6NUL4_9APHY</name>
<sequence length="144" mass="16404">METLASQNPTPRIETQPPLNSNNKRAISEVISETSPTFDHRGNIVEPFDNEAKRDLEFQEKLSTMLIELMLEFHAWSISRPSQETDRAADILEKEINALIETEKEQGMSSTFQTPSMTIIEKTRRRLSEFVDRIKLALAALTGL</sequence>
<gene>
    <name evidence="2" type="ORF">PHLCEN_2v8366</name>
</gene>
<feature type="region of interest" description="Disordered" evidence="1">
    <location>
        <begin position="1"/>
        <end position="23"/>
    </location>
</feature>
<comment type="caution">
    <text evidence="2">The sequence shown here is derived from an EMBL/GenBank/DDBJ whole genome shotgun (WGS) entry which is preliminary data.</text>
</comment>
<evidence type="ECO:0000256" key="1">
    <source>
        <dbReference type="SAM" id="MobiDB-lite"/>
    </source>
</evidence>
<dbReference type="Proteomes" id="UP000186601">
    <property type="component" value="Unassembled WGS sequence"/>
</dbReference>
<dbReference type="AlphaFoldDB" id="A0A2R6NUL4"/>
<keyword evidence="3" id="KW-1185">Reference proteome</keyword>
<evidence type="ECO:0000313" key="3">
    <source>
        <dbReference type="Proteomes" id="UP000186601"/>
    </source>
</evidence>
<evidence type="ECO:0000313" key="2">
    <source>
        <dbReference type="EMBL" id="PSR76608.1"/>
    </source>
</evidence>
<organism evidence="2 3">
    <name type="scientific">Hermanssonia centrifuga</name>
    <dbReference type="NCBI Taxonomy" id="98765"/>
    <lineage>
        <taxon>Eukaryota</taxon>
        <taxon>Fungi</taxon>
        <taxon>Dikarya</taxon>
        <taxon>Basidiomycota</taxon>
        <taxon>Agaricomycotina</taxon>
        <taxon>Agaricomycetes</taxon>
        <taxon>Polyporales</taxon>
        <taxon>Meruliaceae</taxon>
        <taxon>Hermanssonia</taxon>
    </lineage>
</organism>
<reference evidence="2 3" key="1">
    <citation type="submission" date="2018-02" db="EMBL/GenBank/DDBJ databases">
        <title>Genome sequence of the basidiomycete white-rot fungus Phlebia centrifuga.</title>
        <authorList>
            <person name="Granchi Z."/>
            <person name="Peng M."/>
            <person name="de Vries R.P."/>
            <person name="Hilden K."/>
            <person name="Makela M.R."/>
            <person name="Grigoriev I."/>
            <person name="Riley R."/>
        </authorList>
    </citation>
    <scope>NUCLEOTIDE SEQUENCE [LARGE SCALE GENOMIC DNA]</scope>
    <source>
        <strain evidence="2 3">FBCC195</strain>
    </source>
</reference>
<accession>A0A2R6NUL4</accession>
<proteinExistence type="predicted"/>
<dbReference type="OrthoDB" id="3224400at2759"/>
<feature type="compositionally biased region" description="Polar residues" evidence="1">
    <location>
        <begin position="1"/>
        <end position="10"/>
    </location>
</feature>
<dbReference type="EMBL" id="MLYV02000838">
    <property type="protein sequence ID" value="PSR76608.1"/>
    <property type="molecule type" value="Genomic_DNA"/>
</dbReference>